<name>A0ACC2BG61_DIPCM</name>
<gene>
    <name evidence="1" type="ORF">O6H91_15G014700</name>
</gene>
<organism evidence="1 2">
    <name type="scientific">Diphasiastrum complanatum</name>
    <name type="common">Issler's clubmoss</name>
    <name type="synonym">Lycopodium complanatum</name>
    <dbReference type="NCBI Taxonomy" id="34168"/>
    <lineage>
        <taxon>Eukaryota</taxon>
        <taxon>Viridiplantae</taxon>
        <taxon>Streptophyta</taxon>
        <taxon>Embryophyta</taxon>
        <taxon>Tracheophyta</taxon>
        <taxon>Lycopodiopsida</taxon>
        <taxon>Lycopodiales</taxon>
        <taxon>Lycopodiaceae</taxon>
        <taxon>Lycopodioideae</taxon>
        <taxon>Diphasiastrum</taxon>
    </lineage>
</organism>
<dbReference type="Proteomes" id="UP001162992">
    <property type="component" value="Chromosome 15"/>
</dbReference>
<evidence type="ECO:0000313" key="1">
    <source>
        <dbReference type="EMBL" id="KAJ7528698.1"/>
    </source>
</evidence>
<sequence length="511" mass="56872">MTLMGLKPSASMKNGSRRGCFTSLLVAFLLSMLIGEIALQKVLLFDSVAFASCRKFMLPVLSIPSSFADPSFKPLIQLGPSIHQAFTGKTINVSAIPTRVPRDMHTHFEENTNILGYGLSVARNVCFDPDGRILLVGISEEEVESSLKASPALEKVWHSSYNCSWGCIGSVIASQAPEDAVWIEGNTTHIIPYLANVFHNFADRVWPHIAGFQAPLSFTTPKPINHIAVYLLSTWLDQAHHNNERATFLYQFLMLARLSPGADFPLIPQNSRQSVCYERLTLDCSSCDRISNFLGSSIVSPALLRYRSTVLSFFNIAEPHVSLPPLPLRVTFYGRGDASRRRVTNAQQVVEHLRSWRQPQLEVTFVDELLANGEYNQTFPEVVSLFSQTDIFITVHGANTWASLFMPRGAAVIEIYGPCGPSSWLHTIVTALELKHSTESNPWKESFASARAGNTTNCEDALRTPDFSLDIEKLDRTIHELSQPSAPSDRIPLHWLYNWTAGSYEVGSLRT</sequence>
<accession>A0ACC2BG61</accession>
<reference evidence="2" key="1">
    <citation type="journal article" date="2024" name="Proc. Natl. Acad. Sci. U.S.A.">
        <title>Extraordinary preservation of gene collinearity over three hundred million years revealed in homosporous lycophytes.</title>
        <authorList>
            <person name="Li C."/>
            <person name="Wickell D."/>
            <person name="Kuo L.Y."/>
            <person name="Chen X."/>
            <person name="Nie B."/>
            <person name="Liao X."/>
            <person name="Peng D."/>
            <person name="Ji J."/>
            <person name="Jenkins J."/>
            <person name="Williams M."/>
            <person name="Shu S."/>
            <person name="Plott C."/>
            <person name="Barry K."/>
            <person name="Rajasekar S."/>
            <person name="Grimwood J."/>
            <person name="Han X."/>
            <person name="Sun S."/>
            <person name="Hou Z."/>
            <person name="He W."/>
            <person name="Dai G."/>
            <person name="Sun C."/>
            <person name="Schmutz J."/>
            <person name="Leebens-Mack J.H."/>
            <person name="Li F.W."/>
            <person name="Wang L."/>
        </authorList>
    </citation>
    <scope>NUCLEOTIDE SEQUENCE [LARGE SCALE GENOMIC DNA]</scope>
    <source>
        <strain evidence="2">cv. PW_Plant_1</strain>
    </source>
</reference>
<proteinExistence type="predicted"/>
<evidence type="ECO:0000313" key="2">
    <source>
        <dbReference type="Proteomes" id="UP001162992"/>
    </source>
</evidence>
<dbReference type="EMBL" id="CM055106">
    <property type="protein sequence ID" value="KAJ7528698.1"/>
    <property type="molecule type" value="Genomic_DNA"/>
</dbReference>
<keyword evidence="2" id="KW-1185">Reference proteome</keyword>
<comment type="caution">
    <text evidence="1">The sequence shown here is derived from an EMBL/GenBank/DDBJ whole genome shotgun (WGS) entry which is preliminary data.</text>
</comment>
<protein>
    <submittedName>
        <fullName evidence="1">Uncharacterized protein</fullName>
    </submittedName>
</protein>